<reference evidence="2 3" key="1">
    <citation type="submission" date="2016-02" db="EMBL/GenBank/DDBJ databases">
        <title>Genome analysis of coral dinoflagellate symbionts highlights evolutionary adaptations to a symbiotic lifestyle.</title>
        <authorList>
            <person name="Aranda M."/>
            <person name="Li Y."/>
            <person name="Liew Y.J."/>
            <person name="Baumgarten S."/>
            <person name="Simakov O."/>
            <person name="Wilson M."/>
            <person name="Piel J."/>
            <person name="Ashoor H."/>
            <person name="Bougouffa S."/>
            <person name="Bajic V.B."/>
            <person name="Ryu T."/>
            <person name="Ravasi T."/>
            <person name="Bayer T."/>
            <person name="Micklem G."/>
            <person name="Kim H."/>
            <person name="Bhak J."/>
            <person name="Lajeunesse T.C."/>
            <person name="Voolstra C.R."/>
        </authorList>
    </citation>
    <scope>NUCLEOTIDE SEQUENCE [LARGE SCALE GENOMIC DNA]</scope>
    <source>
        <strain evidence="2 3">CCMP2467</strain>
    </source>
</reference>
<name>A0A1Q9E8E6_SYMMI</name>
<feature type="compositionally biased region" description="Polar residues" evidence="1">
    <location>
        <begin position="112"/>
        <end position="125"/>
    </location>
</feature>
<dbReference type="AlphaFoldDB" id="A0A1Q9E8E6"/>
<dbReference type="Gene3D" id="1.25.40.380">
    <property type="entry name" value="Protein of unknown function DUF1810"/>
    <property type="match status" value="1"/>
</dbReference>
<proteinExistence type="predicted"/>
<dbReference type="Proteomes" id="UP000186817">
    <property type="component" value="Unassembled WGS sequence"/>
</dbReference>
<feature type="compositionally biased region" description="Polar residues" evidence="1">
    <location>
        <begin position="87"/>
        <end position="105"/>
    </location>
</feature>
<dbReference type="EMBL" id="LSRX01000229">
    <property type="protein sequence ID" value="OLQ03699.1"/>
    <property type="molecule type" value="Genomic_DNA"/>
</dbReference>
<organism evidence="2 3">
    <name type="scientific">Symbiodinium microadriaticum</name>
    <name type="common">Dinoflagellate</name>
    <name type="synonym">Zooxanthella microadriatica</name>
    <dbReference type="NCBI Taxonomy" id="2951"/>
    <lineage>
        <taxon>Eukaryota</taxon>
        <taxon>Sar</taxon>
        <taxon>Alveolata</taxon>
        <taxon>Dinophyceae</taxon>
        <taxon>Suessiales</taxon>
        <taxon>Symbiodiniaceae</taxon>
        <taxon>Symbiodinium</taxon>
    </lineage>
</organism>
<keyword evidence="3" id="KW-1185">Reference proteome</keyword>
<feature type="compositionally biased region" description="Pro residues" evidence="1">
    <location>
        <begin position="57"/>
        <end position="71"/>
    </location>
</feature>
<dbReference type="OrthoDB" id="447037at2759"/>
<feature type="region of interest" description="Disordered" evidence="1">
    <location>
        <begin position="50"/>
        <end position="166"/>
    </location>
</feature>
<comment type="caution">
    <text evidence="2">The sequence shown here is derived from an EMBL/GenBank/DDBJ whole genome shotgun (WGS) entry which is preliminary data.</text>
</comment>
<evidence type="ECO:0000313" key="3">
    <source>
        <dbReference type="Proteomes" id="UP000186817"/>
    </source>
</evidence>
<dbReference type="InterPro" id="IPR036287">
    <property type="entry name" value="Rv1873-like_sf"/>
</dbReference>
<protein>
    <submittedName>
        <fullName evidence="2">Uncharacterized protein</fullName>
    </submittedName>
</protein>
<dbReference type="InterPro" id="IPR014937">
    <property type="entry name" value="DUF1810"/>
</dbReference>
<dbReference type="Pfam" id="PF08837">
    <property type="entry name" value="DUF1810"/>
    <property type="match status" value="1"/>
</dbReference>
<sequence length="350" mass="38767">MKRAVLNSHGDDIVHTVSQFATALWFRPRALKQDKVACRIMEVLVAAPDSEAQPVECPSPTPAPRPRPSPSYGPSNSARRANRHRGTSPQEPSLSGSPSRPSTAPTPELKSLLTSTPRSNRQACPSQEKEKGAASPVTRPRMEHSPAKNRVQEHSPHSPTKNLLSTPSTLTASAKALAPKTTVPRDYARCRARSQSQPKRMGDTYDLARFTDAQKENDTFDRALKEIQAGRKTSCWMWFVIPSPPHMKNNIEHGSSLNRKYAIRSDEEGRAWLNYEADGVDLRANYFAILEALCEHLLAGKAARSVIGSFDEPKLASSILFFERLSRNEDNELNTLLVKIAGLMELQITP</sequence>
<dbReference type="SUPFAM" id="SSF140736">
    <property type="entry name" value="Rv1873-like"/>
    <property type="match status" value="1"/>
</dbReference>
<evidence type="ECO:0000313" key="2">
    <source>
        <dbReference type="EMBL" id="OLQ03699.1"/>
    </source>
</evidence>
<feature type="compositionally biased region" description="Polar residues" evidence="1">
    <location>
        <begin position="157"/>
        <end position="166"/>
    </location>
</feature>
<gene>
    <name evidence="2" type="ORF">AK812_SmicGene13297</name>
</gene>
<accession>A0A1Q9E8E6</accession>
<feature type="compositionally biased region" description="Basic and acidic residues" evidence="1">
    <location>
        <begin position="140"/>
        <end position="156"/>
    </location>
</feature>
<evidence type="ECO:0000256" key="1">
    <source>
        <dbReference type="SAM" id="MobiDB-lite"/>
    </source>
</evidence>